<dbReference type="InterPro" id="IPR019108">
    <property type="entry name" value="Caa3_assmbl_CtaG-rel"/>
</dbReference>
<organism evidence="7">
    <name type="scientific">marine metagenome</name>
    <dbReference type="NCBI Taxonomy" id="408172"/>
    <lineage>
        <taxon>unclassified sequences</taxon>
        <taxon>metagenomes</taxon>
        <taxon>ecological metagenomes</taxon>
    </lineage>
</organism>
<sequence>MLKPFNTFYVIYFFDHGVGHKEPAQGFWDFISAWNFLHIESLNGIISLAFVSLIVLIYFSGVVRLFNRSNQISKMRVSLISLALFLLIFVLEGPIDYYAEEMFFIHMIQHLTLMIVIAPILLTVNAMPFFIWGTPKFLRSFIAKPFAGNSSTKRVLSLVTRPRYSLILYIANLYFWHIPYFYNLTLY</sequence>
<evidence type="ECO:0008006" key="8">
    <source>
        <dbReference type="Google" id="ProtNLM"/>
    </source>
</evidence>
<evidence type="ECO:0000256" key="2">
    <source>
        <dbReference type="ARBA" id="ARBA00022475"/>
    </source>
</evidence>
<evidence type="ECO:0000256" key="3">
    <source>
        <dbReference type="ARBA" id="ARBA00022692"/>
    </source>
</evidence>
<evidence type="ECO:0000313" key="7">
    <source>
        <dbReference type="EMBL" id="SVD59823.1"/>
    </source>
</evidence>
<feature type="transmembrane region" description="Helical" evidence="6">
    <location>
        <begin position="164"/>
        <end position="182"/>
    </location>
</feature>
<feature type="transmembrane region" description="Helical" evidence="6">
    <location>
        <begin position="111"/>
        <end position="132"/>
    </location>
</feature>
<keyword evidence="2" id="KW-1003">Cell membrane</keyword>
<keyword evidence="5 6" id="KW-0472">Membrane</keyword>
<keyword evidence="3 6" id="KW-0812">Transmembrane</keyword>
<name>A0A382WM13_9ZZZZ</name>
<evidence type="ECO:0000256" key="1">
    <source>
        <dbReference type="ARBA" id="ARBA00004651"/>
    </source>
</evidence>
<feature type="transmembrane region" description="Helical" evidence="6">
    <location>
        <begin position="45"/>
        <end position="67"/>
    </location>
</feature>
<feature type="non-terminal residue" evidence="7">
    <location>
        <position position="187"/>
    </location>
</feature>
<dbReference type="Pfam" id="PF09678">
    <property type="entry name" value="Caa3_CtaG"/>
    <property type="match status" value="1"/>
</dbReference>
<evidence type="ECO:0000256" key="6">
    <source>
        <dbReference type="SAM" id="Phobius"/>
    </source>
</evidence>
<gene>
    <name evidence="7" type="ORF">METZ01_LOCUS412677</name>
</gene>
<dbReference type="EMBL" id="UINC01160918">
    <property type="protein sequence ID" value="SVD59823.1"/>
    <property type="molecule type" value="Genomic_DNA"/>
</dbReference>
<evidence type="ECO:0000256" key="5">
    <source>
        <dbReference type="ARBA" id="ARBA00023136"/>
    </source>
</evidence>
<feature type="transmembrane region" description="Helical" evidence="6">
    <location>
        <begin position="79"/>
        <end position="99"/>
    </location>
</feature>
<keyword evidence="4 6" id="KW-1133">Transmembrane helix</keyword>
<dbReference type="AlphaFoldDB" id="A0A382WM13"/>
<protein>
    <recommendedName>
        <fullName evidence="8">Cytochrome c oxidase assembly protein</fullName>
    </recommendedName>
</protein>
<accession>A0A382WM13</accession>
<dbReference type="GO" id="GO:0005886">
    <property type="term" value="C:plasma membrane"/>
    <property type="evidence" value="ECO:0007669"/>
    <property type="project" value="UniProtKB-SubCell"/>
</dbReference>
<proteinExistence type="predicted"/>
<comment type="subcellular location">
    <subcellularLocation>
        <location evidence="1">Cell membrane</location>
        <topology evidence="1">Multi-pass membrane protein</topology>
    </subcellularLocation>
</comment>
<reference evidence="7" key="1">
    <citation type="submission" date="2018-05" db="EMBL/GenBank/DDBJ databases">
        <authorList>
            <person name="Lanie J.A."/>
            <person name="Ng W.-L."/>
            <person name="Kazmierczak K.M."/>
            <person name="Andrzejewski T.M."/>
            <person name="Davidsen T.M."/>
            <person name="Wayne K.J."/>
            <person name="Tettelin H."/>
            <person name="Glass J.I."/>
            <person name="Rusch D."/>
            <person name="Podicherti R."/>
            <person name="Tsui H.-C.T."/>
            <person name="Winkler M.E."/>
        </authorList>
    </citation>
    <scope>NUCLEOTIDE SEQUENCE</scope>
</reference>
<evidence type="ECO:0000256" key="4">
    <source>
        <dbReference type="ARBA" id="ARBA00022989"/>
    </source>
</evidence>